<sequence length="74" mass="8677">MSSVNKCLLCLIGKVTTLWKSYNPSERSQPLIKVTTFHERGRLVLEINKLKGNPGLWWRHVGVPRVLFFIYMYI</sequence>
<dbReference type="EMBL" id="GEDG01033499">
    <property type="protein sequence ID" value="JAP10229.1"/>
    <property type="molecule type" value="Transcribed_RNA"/>
</dbReference>
<proteinExistence type="predicted"/>
<dbReference type="AlphaFoldDB" id="A0A0V0GPX6"/>
<accession>A0A0V0GPX6</accession>
<evidence type="ECO:0000313" key="1">
    <source>
        <dbReference type="EMBL" id="JAP10229.1"/>
    </source>
</evidence>
<name>A0A0V0GPX6_SOLCH</name>
<protein>
    <submittedName>
        <fullName evidence="1">Putative ovule protein</fullName>
    </submittedName>
</protein>
<organism evidence="1">
    <name type="scientific">Solanum chacoense</name>
    <name type="common">Chaco potato</name>
    <dbReference type="NCBI Taxonomy" id="4108"/>
    <lineage>
        <taxon>Eukaryota</taxon>
        <taxon>Viridiplantae</taxon>
        <taxon>Streptophyta</taxon>
        <taxon>Embryophyta</taxon>
        <taxon>Tracheophyta</taxon>
        <taxon>Spermatophyta</taxon>
        <taxon>Magnoliopsida</taxon>
        <taxon>eudicotyledons</taxon>
        <taxon>Gunneridae</taxon>
        <taxon>Pentapetalae</taxon>
        <taxon>asterids</taxon>
        <taxon>lamiids</taxon>
        <taxon>Solanales</taxon>
        <taxon>Solanaceae</taxon>
        <taxon>Solanoideae</taxon>
        <taxon>Solaneae</taxon>
        <taxon>Solanum</taxon>
    </lineage>
</organism>
<reference evidence="1" key="1">
    <citation type="submission" date="2015-12" db="EMBL/GenBank/DDBJ databases">
        <title>Gene expression during late stages of embryo sac development: a critical building block for successful pollen-pistil interactions.</title>
        <authorList>
            <person name="Liu Y."/>
            <person name="Joly V."/>
            <person name="Sabar M."/>
            <person name="Matton D.P."/>
        </authorList>
    </citation>
    <scope>NUCLEOTIDE SEQUENCE</scope>
</reference>